<feature type="transmembrane region" description="Helical" evidence="7">
    <location>
        <begin position="45"/>
        <end position="64"/>
    </location>
</feature>
<gene>
    <name evidence="8" type="ORF">BCV69DRAFT_284327</name>
</gene>
<dbReference type="GO" id="GO:0005789">
    <property type="term" value="C:endoplasmic reticulum membrane"/>
    <property type="evidence" value="ECO:0007669"/>
    <property type="project" value="UniProtKB-SubCell"/>
</dbReference>
<evidence type="ECO:0000313" key="9">
    <source>
        <dbReference type="Proteomes" id="UP000245942"/>
    </source>
</evidence>
<organism evidence="8 9">
    <name type="scientific">Pseudomicrostroma glucosiphilum</name>
    <dbReference type="NCBI Taxonomy" id="1684307"/>
    <lineage>
        <taxon>Eukaryota</taxon>
        <taxon>Fungi</taxon>
        <taxon>Dikarya</taxon>
        <taxon>Basidiomycota</taxon>
        <taxon>Ustilaginomycotina</taxon>
        <taxon>Exobasidiomycetes</taxon>
        <taxon>Microstromatales</taxon>
        <taxon>Microstromatales incertae sedis</taxon>
        <taxon>Pseudomicrostroma</taxon>
    </lineage>
</organism>
<dbReference type="InterPro" id="IPR013174">
    <property type="entry name" value="DPM3"/>
</dbReference>
<dbReference type="STRING" id="1684307.A0A316U1K3"/>
<comment type="subunit">
    <text evidence="7">Component of the dolichol-phosphate mannose (DPM) synthase complex.</text>
</comment>
<evidence type="ECO:0000256" key="3">
    <source>
        <dbReference type="ARBA" id="ARBA00022692"/>
    </source>
</evidence>
<dbReference type="GO" id="GO:0016757">
    <property type="term" value="F:glycosyltransferase activity"/>
    <property type="evidence" value="ECO:0007669"/>
    <property type="project" value="UniProtKB-KW"/>
</dbReference>
<protein>
    <recommendedName>
        <fullName evidence="7">Dolichol-phosphate mannosyltransferase subunit 3</fullName>
    </recommendedName>
</protein>
<sequence>MSRFTAFLAYSAVASLIYTALLFNLLPLPGVSREVKEDLLPVVPWWTLVSFGSYLLWQVGWALFNFNDVPEAYESLMVDIKNAKDFLRERGVDVDS</sequence>
<dbReference type="Pfam" id="PF08285">
    <property type="entry name" value="DPM3"/>
    <property type="match status" value="1"/>
</dbReference>
<evidence type="ECO:0000256" key="4">
    <source>
        <dbReference type="ARBA" id="ARBA00022824"/>
    </source>
</evidence>
<dbReference type="Proteomes" id="UP000245942">
    <property type="component" value="Unassembled WGS sequence"/>
</dbReference>
<evidence type="ECO:0000256" key="7">
    <source>
        <dbReference type="RuleBase" id="RU365085"/>
    </source>
</evidence>
<proteinExistence type="inferred from homology"/>
<dbReference type="PANTHER" id="PTHR16433:SF0">
    <property type="entry name" value="DOLICHOL-PHOSPHATE MANNOSYLTRANSFERASE SUBUNIT 3"/>
    <property type="match status" value="1"/>
</dbReference>
<keyword evidence="5 7" id="KW-1133">Transmembrane helix</keyword>
<keyword evidence="9" id="KW-1185">Reference proteome</keyword>
<reference evidence="8 9" key="1">
    <citation type="journal article" date="2018" name="Mol. Biol. Evol.">
        <title>Broad Genomic Sampling Reveals a Smut Pathogenic Ancestry of the Fungal Clade Ustilaginomycotina.</title>
        <authorList>
            <person name="Kijpornyongpan T."/>
            <person name="Mondo S.J."/>
            <person name="Barry K."/>
            <person name="Sandor L."/>
            <person name="Lee J."/>
            <person name="Lipzen A."/>
            <person name="Pangilinan J."/>
            <person name="LaButti K."/>
            <person name="Hainaut M."/>
            <person name="Henrissat B."/>
            <person name="Grigoriev I.V."/>
            <person name="Spatafora J.W."/>
            <person name="Aime M.C."/>
        </authorList>
    </citation>
    <scope>NUCLEOTIDE SEQUENCE [LARGE SCALE GENOMIC DNA]</scope>
    <source>
        <strain evidence="8 9">MCA 4718</strain>
    </source>
</reference>
<comment type="subcellular location">
    <subcellularLocation>
        <location evidence="1 7">Endoplasmic reticulum membrane</location>
        <topology evidence="1 7">Multi-pass membrane protein</topology>
    </subcellularLocation>
</comment>
<evidence type="ECO:0000256" key="5">
    <source>
        <dbReference type="ARBA" id="ARBA00022989"/>
    </source>
</evidence>
<dbReference type="GO" id="GO:0006506">
    <property type="term" value="P:GPI anchor biosynthetic process"/>
    <property type="evidence" value="ECO:0007669"/>
    <property type="project" value="TreeGrafter"/>
</dbReference>
<keyword evidence="8" id="KW-0808">Transferase</keyword>
<dbReference type="GeneID" id="37014738"/>
<keyword evidence="4 7" id="KW-0256">Endoplasmic reticulum</keyword>
<accession>A0A316U1K3</accession>
<comment type="similarity">
    <text evidence="2 7">Belongs to the DPM3 family.</text>
</comment>
<evidence type="ECO:0000256" key="1">
    <source>
        <dbReference type="ARBA" id="ARBA00004477"/>
    </source>
</evidence>
<keyword evidence="6 7" id="KW-0472">Membrane</keyword>
<feature type="transmembrane region" description="Helical" evidence="7">
    <location>
        <begin position="7"/>
        <end position="25"/>
    </location>
</feature>
<comment type="function">
    <text evidence="7">Stabilizer subunit of the dolichol-phosphate mannose (DPM) synthase complex; tethers catalytic subunit to the ER.</text>
</comment>
<evidence type="ECO:0000256" key="6">
    <source>
        <dbReference type="ARBA" id="ARBA00023136"/>
    </source>
</evidence>
<dbReference type="OrthoDB" id="2014333at2759"/>
<evidence type="ECO:0000313" key="8">
    <source>
        <dbReference type="EMBL" id="PWN19167.1"/>
    </source>
</evidence>
<dbReference type="GO" id="GO:0033185">
    <property type="term" value="C:dolichol-phosphate-mannose synthase complex"/>
    <property type="evidence" value="ECO:0007669"/>
    <property type="project" value="TreeGrafter"/>
</dbReference>
<keyword evidence="3 7" id="KW-0812">Transmembrane</keyword>
<dbReference type="EMBL" id="KZ819332">
    <property type="protein sequence ID" value="PWN19167.1"/>
    <property type="molecule type" value="Genomic_DNA"/>
</dbReference>
<keyword evidence="8" id="KW-0328">Glycosyltransferase</keyword>
<dbReference type="AlphaFoldDB" id="A0A316U1K3"/>
<evidence type="ECO:0000256" key="2">
    <source>
        <dbReference type="ARBA" id="ARBA00010430"/>
    </source>
</evidence>
<comment type="pathway">
    <text evidence="7">Protein modification; protein glycosylation.</text>
</comment>
<dbReference type="RefSeq" id="XP_025346327.1">
    <property type="nucleotide sequence ID" value="XM_025493004.1"/>
</dbReference>
<dbReference type="PANTHER" id="PTHR16433">
    <property type="entry name" value="DOLICHOL-PHOSPHATE MANNOSYLTRANSFERASE SUBUNIT 3"/>
    <property type="match status" value="1"/>
</dbReference>
<dbReference type="UniPathway" id="UPA00378"/>
<name>A0A316U1K3_9BASI</name>